<accession>A0A1R4KSU8</accession>
<sequence length="103" mass="11441">MLLRFSSAEPPAGVLQLSHSAPGRGRRMRSYVPNLSSNSNICQEFFETRDALRPTRSNRSSVFSGLSDTVSISTAHHGPPTFEPDARRTADRHRVSARRSTDE</sequence>
<organism evidence="2 3">
    <name type="scientific">Microbacterium esteraromaticum</name>
    <dbReference type="NCBI Taxonomy" id="57043"/>
    <lineage>
        <taxon>Bacteria</taxon>
        <taxon>Bacillati</taxon>
        <taxon>Actinomycetota</taxon>
        <taxon>Actinomycetes</taxon>
        <taxon>Micrococcales</taxon>
        <taxon>Microbacteriaceae</taxon>
        <taxon>Microbacterium</taxon>
    </lineage>
</organism>
<dbReference type="AlphaFoldDB" id="A0A1R4KSU8"/>
<evidence type="ECO:0000313" key="2">
    <source>
        <dbReference type="EMBL" id="SJN47428.1"/>
    </source>
</evidence>
<dbReference type="EMBL" id="FUKO01000049">
    <property type="protein sequence ID" value="SJN47428.1"/>
    <property type="molecule type" value="Genomic_DNA"/>
</dbReference>
<gene>
    <name evidence="2" type="ORF">FM104_16110</name>
</gene>
<dbReference type="Proteomes" id="UP000196320">
    <property type="component" value="Unassembled WGS sequence"/>
</dbReference>
<evidence type="ECO:0000313" key="3">
    <source>
        <dbReference type="Proteomes" id="UP000196320"/>
    </source>
</evidence>
<name>A0A1R4KSU8_9MICO</name>
<feature type="region of interest" description="Disordered" evidence="1">
    <location>
        <begin position="70"/>
        <end position="103"/>
    </location>
</feature>
<protein>
    <submittedName>
        <fullName evidence="2">Uncharacterized protein</fullName>
    </submittedName>
</protein>
<feature type="compositionally biased region" description="Basic and acidic residues" evidence="1">
    <location>
        <begin position="84"/>
        <end position="103"/>
    </location>
</feature>
<proteinExistence type="predicted"/>
<reference evidence="2 3" key="1">
    <citation type="submission" date="2017-02" db="EMBL/GenBank/DDBJ databases">
        <authorList>
            <person name="Peterson S.W."/>
        </authorList>
    </citation>
    <scope>NUCLEOTIDE SEQUENCE [LARGE SCALE GENOMIC DNA]</scope>
    <source>
        <strain evidence="2 3">B Mb 05.01</strain>
    </source>
</reference>
<keyword evidence="3" id="KW-1185">Reference proteome</keyword>
<feature type="region of interest" description="Disordered" evidence="1">
    <location>
        <begin position="1"/>
        <end position="32"/>
    </location>
</feature>
<evidence type="ECO:0000256" key="1">
    <source>
        <dbReference type="SAM" id="MobiDB-lite"/>
    </source>
</evidence>